<dbReference type="EMBL" id="CAJJDN010000109">
    <property type="protein sequence ID" value="CAD8115936.1"/>
    <property type="molecule type" value="Genomic_DNA"/>
</dbReference>
<sequence length="231" mass="26471">MNQNQQLELSKEKVPLFKFILIGDQSVGKSSIVKRYKNEEFNYNIKATIGVEFIKKFVQVDKGLIEIQLWDTAGQEQFRSVIRSFYRGAAAVFIVYSVNLKESFDQLSIWLNEIEYHAHSEIIKVLVGNKCDLQREVQKEEAESLMNNNNFSLFFETSAKTGENIDEAFIQTAKLVLLKYFSSDSFRQATKVNKKSADPINIIKSSNKNESFEGQSPQQQQHQDSNQSGCC</sequence>
<feature type="compositionally biased region" description="Low complexity" evidence="2">
    <location>
        <begin position="215"/>
        <end position="231"/>
    </location>
</feature>
<reference evidence="3" key="1">
    <citation type="submission" date="2021-01" db="EMBL/GenBank/DDBJ databases">
        <authorList>
            <consortium name="Genoscope - CEA"/>
            <person name="William W."/>
        </authorList>
    </citation>
    <scope>NUCLEOTIDE SEQUENCE</scope>
</reference>
<dbReference type="InterPro" id="IPR001806">
    <property type="entry name" value="Small_GTPase"/>
</dbReference>
<dbReference type="PANTHER" id="PTHR47979">
    <property type="entry name" value="DRAB11-RELATED"/>
    <property type="match status" value="1"/>
</dbReference>
<dbReference type="InterPro" id="IPR050209">
    <property type="entry name" value="Rab_GTPases_membrane_traffic"/>
</dbReference>
<dbReference type="SMART" id="SM00176">
    <property type="entry name" value="RAN"/>
    <property type="match status" value="1"/>
</dbReference>
<dbReference type="Pfam" id="PF00071">
    <property type="entry name" value="Ras"/>
    <property type="match status" value="1"/>
</dbReference>
<dbReference type="SMART" id="SM00175">
    <property type="entry name" value="RAB"/>
    <property type="match status" value="1"/>
</dbReference>
<feature type="compositionally biased region" description="Polar residues" evidence="2">
    <location>
        <begin position="203"/>
        <end position="214"/>
    </location>
</feature>
<dbReference type="Proteomes" id="UP000692954">
    <property type="component" value="Unassembled WGS sequence"/>
</dbReference>
<dbReference type="PROSITE" id="PS51421">
    <property type="entry name" value="RAS"/>
    <property type="match status" value="1"/>
</dbReference>
<dbReference type="OrthoDB" id="299331at2759"/>
<evidence type="ECO:0000256" key="1">
    <source>
        <dbReference type="ARBA" id="ARBA00006270"/>
    </source>
</evidence>
<dbReference type="InterPro" id="IPR005225">
    <property type="entry name" value="Small_GTP-bd"/>
</dbReference>
<dbReference type="GO" id="GO:0005525">
    <property type="term" value="F:GTP binding"/>
    <property type="evidence" value="ECO:0007669"/>
    <property type="project" value="InterPro"/>
</dbReference>
<comment type="caution">
    <text evidence="3">The sequence shown here is derived from an EMBL/GenBank/DDBJ whole genome shotgun (WGS) entry which is preliminary data.</text>
</comment>
<dbReference type="FunFam" id="3.40.50.300:FF:000808">
    <property type="entry name" value="Small GTP-binding protein, putative"/>
    <property type="match status" value="1"/>
</dbReference>
<dbReference type="SMART" id="SM00173">
    <property type="entry name" value="RAS"/>
    <property type="match status" value="1"/>
</dbReference>
<dbReference type="CDD" id="cd00154">
    <property type="entry name" value="Rab"/>
    <property type="match status" value="1"/>
</dbReference>
<evidence type="ECO:0000313" key="3">
    <source>
        <dbReference type="EMBL" id="CAD8115936.1"/>
    </source>
</evidence>
<evidence type="ECO:0000313" key="4">
    <source>
        <dbReference type="Proteomes" id="UP000692954"/>
    </source>
</evidence>
<name>A0A8S1QKG7_9CILI</name>
<protein>
    <submittedName>
        <fullName evidence="3">Uncharacterized protein</fullName>
    </submittedName>
</protein>
<dbReference type="SMART" id="SM00174">
    <property type="entry name" value="RHO"/>
    <property type="match status" value="1"/>
</dbReference>
<organism evidence="3 4">
    <name type="scientific">Paramecium sonneborni</name>
    <dbReference type="NCBI Taxonomy" id="65129"/>
    <lineage>
        <taxon>Eukaryota</taxon>
        <taxon>Sar</taxon>
        <taxon>Alveolata</taxon>
        <taxon>Ciliophora</taxon>
        <taxon>Intramacronucleata</taxon>
        <taxon>Oligohymenophorea</taxon>
        <taxon>Peniculida</taxon>
        <taxon>Parameciidae</taxon>
        <taxon>Paramecium</taxon>
    </lineage>
</organism>
<dbReference type="GO" id="GO:0003924">
    <property type="term" value="F:GTPase activity"/>
    <property type="evidence" value="ECO:0007669"/>
    <property type="project" value="InterPro"/>
</dbReference>
<feature type="region of interest" description="Disordered" evidence="2">
    <location>
        <begin position="203"/>
        <end position="231"/>
    </location>
</feature>
<dbReference type="PROSITE" id="PS51419">
    <property type="entry name" value="RAB"/>
    <property type="match status" value="1"/>
</dbReference>
<dbReference type="NCBIfam" id="TIGR00231">
    <property type="entry name" value="small_GTP"/>
    <property type="match status" value="1"/>
</dbReference>
<proteinExistence type="inferred from homology"/>
<evidence type="ECO:0000256" key="2">
    <source>
        <dbReference type="SAM" id="MobiDB-lite"/>
    </source>
</evidence>
<accession>A0A8S1QKG7</accession>
<gene>
    <name evidence="3" type="ORF">PSON_ATCC_30995.1.T1090186</name>
</gene>
<comment type="similarity">
    <text evidence="1">Belongs to the small GTPase superfamily. Rab family.</text>
</comment>
<keyword evidence="4" id="KW-1185">Reference proteome</keyword>
<dbReference type="AlphaFoldDB" id="A0A8S1QKG7"/>